<feature type="transmembrane region" description="Helical" evidence="7">
    <location>
        <begin position="130"/>
        <end position="154"/>
    </location>
</feature>
<evidence type="ECO:0000256" key="6">
    <source>
        <dbReference type="SAM" id="MobiDB-lite"/>
    </source>
</evidence>
<keyword evidence="2" id="KW-0813">Transport</keyword>
<feature type="domain" description="Major facilitator superfamily (MFS) profile" evidence="8">
    <location>
        <begin position="1"/>
        <end position="635"/>
    </location>
</feature>
<keyword evidence="5 7" id="KW-0472">Membrane</keyword>
<feature type="transmembrane region" description="Helical" evidence="7">
    <location>
        <begin position="6"/>
        <end position="30"/>
    </location>
</feature>
<reference evidence="9" key="1">
    <citation type="submission" date="2020-11" db="EMBL/GenBank/DDBJ databases">
        <authorList>
            <consortium name="DOE Joint Genome Institute"/>
            <person name="Ahrendt S."/>
            <person name="Riley R."/>
            <person name="Andreopoulos W."/>
            <person name="Labutti K."/>
            <person name="Pangilinan J."/>
            <person name="Ruiz-Duenas F.J."/>
            <person name="Barrasa J.M."/>
            <person name="Sanchez-Garcia M."/>
            <person name="Camarero S."/>
            <person name="Miyauchi S."/>
            <person name="Serrano A."/>
            <person name="Linde D."/>
            <person name="Babiker R."/>
            <person name="Drula E."/>
            <person name="Ayuso-Fernandez I."/>
            <person name="Pacheco R."/>
            <person name="Padilla G."/>
            <person name="Ferreira P."/>
            <person name="Barriuso J."/>
            <person name="Kellner H."/>
            <person name="Castanera R."/>
            <person name="Alfaro M."/>
            <person name="Ramirez L."/>
            <person name="Pisabarro A.G."/>
            <person name="Kuo A."/>
            <person name="Tritt A."/>
            <person name="Lipzen A."/>
            <person name="He G."/>
            <person name="Yan M."/>
            <person name="Ng V."/>
            <person name="Cullen D."/>
            <person name="Martin F."/>
            <person name="Rosso M.-N."/>
            <person name="Henrissat B."/>
            <person name="Hibbett D."/>
            <person name="Martinez A.T."/>
            <person name="Grigoriev I.V."/>
        </authorList>
    </citation>
    <scope>NUCLEOTIDE SEQUENCE</scope>
    <source>
        <strain evidence="9">MF-IS2</strain>
    </source>
</reference>
<dbReference type="PANTHER" id="PTHR23511:SF5">
    <property type="entry name" value="MAJOR FACILITATOR-TYPE TRANSPORTER HXNZ-RELATED"/>
    <property type="match status" value="1"/>
</dbReference>
<keyword evidence="4 7" id="KW-1133">Transmembrane helix</keyword>
<dbReference type="Pfam" id="PF07690">
    <property type="entry name" value="MFS_1"/>
    <property type="match status" value="1"/>
</dbReference>
<dbReference type="EMBL" id="MU151140">
    <property type="protein sequence ID" value="KAF9449100.1"/>
    <property type="molecule type" value="Genomic_DNA"/>
</dbReference>
<keyword evidence="10" id="KW-1185">Reference proteome</keyword>
<name>A0A9P5XE89_9AGAR</name>
<dbReference type="PROSITE" id="PS50850">
    <property type="entry name" value="MFS"/>
    <property type="match status" value="1"/>
</dbReference>
<feature type="transmembrane region" description="Helical" evidence="7">
    <location>
        <begin position="441"/>
        <end position="466"/>
    </location>
</feature>
<comment type="subcellular location">
    <subcellularLocation>
        <location evidence="1">Membrane</location>
        <topology evidence="1">Multi-pass membrane protein</topology>
    </subcellularLocation>
</comment>
<evidence type="ECO:0000256" key="4">
    <source>
        <dbReference type="ARBA" id="ARBA00022989"/>
    </source>
</evidence>
<evidence type="ECO:0000256" key="2">
    <source>
        <dbReference type="ARBA" id="ARBA00022448"/>
    </source>
</evidence>
<feature type="transmembrane region" description="Helical" evidence="7">
    <location>
        <begin position="497"/>
        <end position="516"/>
    </location>
</feature>
<feature type="region of interest" description="Disordered" evidence="6">
    <location>
        <begin position="279"/>
        <end position="376"/>
    </location>
</feature>
<accession>A0A9P5XE89</accession>
<dbReference type="InterPro" id="IPR020846">
    <property type="entry name" value="MFS_dom"/>
</dbReference>
<evidence type="ECO:0000256" key="7">
    <source>
        <dbReference type="SAM" id="Phobius"/>
    </source>
</evidence>
<dbReference type="Proteomes" id="UP000807342">
    <property type="component" value="Unassembled WGS sequence"/>
</dbReference>
<dbReference type="InterPro" id="IPR036259">
    <property type="entry name" value="MFS_trans_sf"/>
</dbReference>
<dbReference type="OrthoDB" id="4139357at2759"/>
<feature type="transmembrane region" description="Helical" evidence="7">
    <location>
        <begin position="548"/>
        <end position="570"/>
    </location>
</feature>
<evidence type="ECO:0000259" key="8">
    <source>
        <dbReference type="PROSITE" id="PS50850"/>
    </source>
</evidence>
<dbReference type="AlphaFoldDB" id="A0A9P5XE89"/>
<feature type="compositionally biased region" description="Polar residues" evidence="6">
    <location>
        <begin position="340"/>
        <end position="354"/>
    </location>
</feature>
<dbReference type="InterPro" id="IPR005828">
    <property type="entry name" value="MFS_sugar_transport-like"/>
</dbReference>
<organism evidence="9 10">
    <name type="scientific">Macrolepiota fuliginosa MF-IS2</name>
    <dbReference type="NCBI Taxonomy" id="1400762"/>
    <lineage>
        <taxon>Eukaryota</taxon>
        <taxon>Fungi</taxon>
        <taxon>Dikarya</taxon>
        <taxon>Basidiomycota</taxon>
        <taxon>Agaricomycotina</taxon>
        <taxon>Agaricomycetes</taxon>
        <taxon>Agaricomycetidae</taxon>
        <taxon>Agaricales</taxon>
        <taxon>Agaricineae</taxon>
        <taxon>Agaricaceae</taxon>
        <taxon>Macrolepiota</taxon>
    </lineage>
</organism>
<evidence type="ECO:0000256" key="1">
    <source>
        <dbReference type="ARBA" id="ARBA00004141"/>
    </source>
</evidence>
<feature type="transmembrane region" description="Helical" evidence="7">
    <location>
        <begin position="613"/>
        <end position="630"/>
    </location>
</feature>
<keyword evidence="3 7" id="KW-0812">Transmembrane</keyword>
<dbReference type="PANTHER" id="PTHR23511">
    <property type="entry name" value="SYNAPTIC VESICLE GLYCOPROTEIN 2"/>
    <property type="match status" value="1"/>
</dbReference>
<dbReference type="GO" id="GO:0022857">
    <property type="term" value="F:transmembrane transporter activity"/>
    <property type="evidence" value="ECO:0007669"/>
    <property type="project" value="InterPro"/>
</dbReference>
<sequence length="648" mass="69947">MGSYQWALLSLCGFGWMADNMWIQAMAIILPRVQQHYSVPDSYIGSLSSAMFAGMMFGAVGWGTCSDILGRSAAFNATLFFTAVFGFFASFANSFGMLCFALFLLGSAVGGSMPTDGTLLLEHMPKEKQYLVTALSVFFSFGSVLSAFVALLVLPGNSCSNSSTGLIDGPGLAAACDVETQNRGWKYLLMTLATITLSMFLARIVFFRLHESPRYLVHAGRPQEAVKSLQMISKFNGSDLEIELEDVADHHPPVTSPPSTAPVDIPKRVDETTVFDAGDVDGAVSAGSPADSNTSSEGGKSLRPPLVTQYDATGQTPTNLEGHSFKSPIPDSYPPPAKMTLTSSSVTVTNPESSISEDKQSTPSRPSSPTSQRLLNSQLHRHSTHYSIDDDLRRVSSRQSMASRRSSVYEYERKCRLLPRWVRKPLAAWWDRMSMVLEPEWFRTTILVWAAWFSMSLAFTMFNVFLPKLLEIGAGSGSDAIVSVAEAKTLEQNLWDVMIFTIGGTPGAILGAYLIESSLGRRWSLAASTFTTALFCVLFALVESTWAVRISTVGISLSATTMWAVLYGWTPEIFGTKVRGSACGIASALSRIGGMIAPLLGGTLLMISRAVPVYTSVVVFALAGICVLMLKEGAGDSPGKGRARAIVH</sequence>
<feature type="transmembrane region" description="Helical" evidence="7">
    <location>
        <begin position="42"/>
        <end position="63"/>
    </location>
</feature>
<evidence type="ECO:0000313" key="9">
    <source>
        <dbReference type="EMBL" id="KAF9449100.1"/>
    </source>
</evidence>
<evidence type="ECO:0000256" key="3">
    <source>
        <dbReference type="ARBA" id="ARBA00022692"/>
    </source>
</evidence>
<feature type="compositionally biased region" description="Polar residues" evidence="6">
    <location>
        <begin position="310"/>
        <end position="321"/>
    </location>
</feature>
<protein>
    <submittedName>
        <fullName evidence="9">MFS general substrate transporter</fullName>
    </submittedName>
</protein>
<gene>
    <name evidence="9" type="ORF">P691DRAFT_703721</name>
</gene>
<feature type="transmembrane region" description="Helical" evidence="7">
    <location>
        <begin position="582"/>
        <end position="607"/>
    </location>
</feature>
<evidence type="ECO:0000313" key="10">
    <source>
        <dbReference type="Proteomes" id="UP000807342"/>
    </source>
</evidence>
<feature type="transmembrane region" description="Helical" evidence="7">
    <location>
        <begin position="187"/>
        <end position="206"/>
    </location>
</feature>
<comment type="caution">
    <text evidence="9">The sequence shown here is derived from an EMBL/GenBank/DDBJ whole genome shotgun (WGS) entry which is preliminary data.</text>
</comment>
<proteinExistence type="predicted"/>
<dbReference type="GO" id="GO:0016020">
    <property type="term" value="C:membrane"/>
    <property type="evidence" value="ECO:0007669"/>
    <property type="project" value="UniProtKB-SubCell"/>
</dbReference>
<feature type="compositionally biased region" description="Low complexity" evidence="6">
    <location>
        <begin position="361"/>
        <end position="373"/>
    </location>
</feature>
<dbReference type="InterPro" id="IPR011701">
    <property type="entry name" value="MFS"/>
</dbReference>
<dbReference type="Pfam" id="PF00083">
    <property type="entry name" value="Sugar_tr"/>
    <property type="match status" value="1"/>
</dbReference>
<feature type="transmembrane region" description="Helical" evidence="7">
    <location>
        <begin position="83"/>
        <end position="109"/>
    </location>
</feature>
<dbReference type="SUPFAM" id="SSF103473">
    <property type="entry name" value="MFS general substrate transporter"/>
    <property type="match status" value="1"/>
</dbReference>
<feature type="transmembrane region" description="Helical" evidence="7">
    <location>
        <begin position="523"/>
        <end position="542"/>
    </location>
</feature>
<evidence type="ECO:0000256" key="5">
    <source>
        <dbReference type="ARBA" id="ARBA00023136"/>
    </source>
</evidence>
<dbReference type="Gene3D" id="1.20.1250.20">
    <property type="entry name" value="MFS general substrate transporter like domains"/>
    <property type="match status" value="2"/>
</dbReference>